<feature type="compositionally biased region" description="Pro residues" evidence="1">
    <location>
        <begin position="14"/>
        <end position="31"/>
    </location>
</feature>
<evidence type="ECO:0000313" key="3">
    <source>
        <dbReference type="Proteomes" id="UP000030753"/>
    </source>
</evidence>
<accession>W9HC27</accession>
<dbReference type="AlphaFoldDB" id="W9HC27"/>
<evidence type="ECO:0000313" key="2">
    <source>
        <dbReference type="EMBL" id="EWY79787.1"/>
    </source>
</evidence>
<protein>
    <submittedName>
        <fullName evidence="2">Uncharacterized protein</fullName>
    </submittedName>
</protein>
<name>W9HC27_FUSOX</name>
<dbReference type="OrthoDB" id="10016792at2759"/>
<evidence type="ECO:0000256" key="1">
    <source>
        <dbReference type="SAM" id="MobiDB-lite"/>
    </source>
</evidence>
<feature type="region of interest" description="Disordered" evidence="1">
    <location>
        <begin position="383"/>
        <end position="403"/>
    </location>
</feature>
<gene>
    <name evidence="2" type="ORF">FOYG_17077</name>
</gene>
<sequence>MLSRHECKVTSDAPSPPPPNPAPPTFKPSPPSATRSVYKANDVLLILDTGGDTSIKLDRYFNFDTAVCLIYAENVLLSDTITLPGKSLGIFCSSLTLHSTKVTISVDGTPGSNGAAVATGPPNPGVDGHSGGTIWLYVEKMTENLSESVILTADGGQGGSGGATTSADNPTGGAGGNGGEGGNISIFYGSAADSLLRSFPSLVQKPWANQVAKALKELLPECISLNSPSIPPDIVAQWTTTFLSYANLPPAMNSLINALRQLVNASGDPSPTTKTIQIANDCSANLTKILASTSAPPNADTIRTESLNSIVNDVNEWLEDGGDVLEAKIYNELSALTQSTANPWDGNSDLRTCFNGISERLVAIKITLQIGAEYTMNSIQGGHGGSGGVSYTPSYPPGVSGKNGAQGSLSVNNLGFDGSVSDLDVNQVCAFPEQCQMLLNKADRLFFTNDQYDVKDAGILYSRLSRRLAFLPTLDNALNHSNASEDNAPQIKTAYDNIEENWQLTTSATTQLHSIYNQCLGRMNKINLGEDMFGHAPNWTPRLSFDFYAREVNNQMSFLKTLETAIATYKEEMVNNQNSKDTLEGIQQSNLAARAAAQQRIYLIGRPSGILDSANEKIGAFTPLLAKSRKDIKDRMETVEWDIQHTLNLDPQSLLDAFASLCMAPSTSFAAATFLQQGYKAISTVTNNQGVAVNSAYVISELASCGDTLQSLSEAFHYSSDGKVQCDDPSALKIIATADQITSLMNQFKGAIREVDRKALVDAINDYVTNIEQRNNAVIAYNAAIALLQEAVTDYNYYDQQEQQIGTQLLSLNSTLPAIYYWLQQTMNSQRLSIMERLNYEGRAISFWGLTVMPTFAEPGPLQESIDLENNQQILSSTFDSEVTSFAHSPWSVWPQRNDQGVLYQFSALERSSFLKPTQDNDGNNIYGIFITFDHTSSIFLGQANTRLSQIRLWLIGAACKPDSSNRQVIMAEIEHMGKETILPPGGGQPMDFEHDAVVLQFQFNATGLKTIADCTGDRIFSHQEIENDYQYRSGESTMSTNAPIGPFATWRFQTLEAENEGLVMTGVTEIFVEFRGRNMSSL</sequence>
<proteinExistence type="predicted"/>
<reference evidence="2 3" key="1">
    <citation type="submission" date="2011-06" db="EMBL/GenBank/DDBJ databases">
        <title>The Genome Sequence of Fusarium oxysporum FOSC 3-a.</title>
        <authorList>
            <consortium name="The Broad Institute Genome Sequencing Platform"/>
            <person name="Ma L.-J."/>
            <person name="Gale L.R."/>
            <person name="Schwartz D.C."/>
            <person name="Zhou S."/>
            <person name="Corby-Kistler H."/>
            <person name="Young S.K."/>
            <person name="Zeng Q."/>
            <person name="Gargeya S."/>
            <person name="Fitzgerald M."/>
            <person name="Haas B."/>
            <person name="Abouelleil A."/>
            <person name="Alvarado L."/>
            <person name="Arachchi H.M."/>
            <person name="Berlin A."/>
            <person name="Brown A."/>
            <person name="Chapman S.B."/>
            <person name="Chen Z."/>
            <person name="Dunbar C."/>
            <person name="Freedman E."/>
            <person name="Gearin G."/>
            <person name="Gellesch M."/>
            <person name="Goldberg J."/>
            <person name="Griggs A."/>
            <person name="Gujja S."/>
            <person name="Heiman D."/>
            <person name="Howarth C."/>
            <person name="Larson L."/>
            <person name="Lui A."/>
            <person name="MacDonald P.J.P."/>
            <person name="Mehta T."/>
            <person name="Montmayeur A."/>
            <person name="Murphy C."/>
            <person name="Neiman D."/>
            <person name="Pearson M."/>
            <person name="Priest M."/>
            <person name="Roberts A."/>
            <person name="Saif S."/>
            <person name="Shea T."/>
            <person name="Shenoy N."/>
            <person name="Sisk P."/>
            <person name="Stolte C."/>
            <person name="Sykes S."/>
            <person name="Wortman J."/>
            <person name="Nusbaum C."/>
            <person name="Birren B."/>
        </authorList>
    </citation>
    <scope>NUCLEOTIDE SEQUENCE [LARGE SCALE GENOMIC DNA]</scope>
    <source>
        <strain evidence="3">FOSC 3-a</strain>
    </source>
</reference>
<feature type="region of interest" description="Disordered" evidence="1">
    <location>
        <begin position="1"/>
        <end position="34"/>
    </location>
</feature>
<dbReference type="EMBL" id="JH717855">
    <property type="protein sequence ID" value="EWY79787.1"/>
    <property type="molecule type" value="Genomic_DNA"/>
</dbReference>
<feature type="region of interest" description="Disordered" evidence="1">
    <location>
        <begin position="156"/>
        <end position="178"/>
    </location>
</feature>
<dbReference type="HOGENOM" id="CLU_010836_0_0_1"/>
<organism evidence="2 3">
    <name type="scientific">Fusarium oxysporum NRRL 32931</name>
    <dbReference type="NCBI Taxonomy" id="660029"/>
    <lineage>
        <taxon>Eukaryota</taxon>
        <taxon>Fungi</taxon>
        <taxon>Dikarya</taxon>
        <taxon>Ascomycota</taxon>
        <taxon>Pezizomycotina</taxon>
        <taxon>Sordariomycetes</taxon>
        <taxon>Hypocreomycetidae</taxon>
        <taxon>Hypocreales</taxon>
        <taxon>Nectriaceae</taxon>
        <taxon>Fusarium</taxon>
        <taxon>Fusarium oxysporum species complex</taxon>
    </lineage>
</organism>
<dbReference type="Proteomes" id="UP000030753">
    <property type="component" value="Unassembled WGS sequence"/>
</dbReference>